<dbReference type="InterPro" id="IPR001670">
    <property type="entry name" value="ADH_Fe/GldA"/>
</dbReference>
<protein>
    <submittedName>
        <fullName evidence="7">Iron-containing alcohol dehydrogenase</fullName>
    </submittedName>
</protein>
<evidence type="ECO:0000256" key="4">
    <source>
        <dbReference type="ARBA" id="ARBA00023027"/>
    </source>
</evidence>
<keyword evidence="4" id="KW-0520">NAD</keyword>
<keyword evidence="3" id="KW-0560">Oxidoreductase</keyword>
<proteinExistence type="inferred from homology"/>
<sequence length="385" mass="39797">MTAFTFRTAPRIISQIGGLAQLASLCADLGITRPLIVTDPGIVGCGIAARAMTVLNQGGLSPALFDKVAADPPVAMVEAAVAFARQSQADGIIGLGGGSSLDTAKVVALLTRSTQGITEIFGTDMAIGGRLPLIQVPTTAGTGSEVTWVSVVTNEAHEKKAVYTPQLLPDIALLDAELTVGMPAKVTAATALDAMVHAIEGFTSRTRKNPMADCFAQKGLALLATHLPRVLANGGDLESRAAMLEGSMLGGMAFVNASVAAIHALAYPLGARFHVPHGHSNAIVMGPVLRFNLPAAESLYAQLAPCLLPGQSFATPAAAAEAFVTAMEAMAGWGGLETRLSALGVTADDIPSMAEEVVTQIQRLIATNPRPMSHADVCELYRQVL</sequence>
<dbReference type="PANTHER" id="PTHR11496:SF102">
    <property type="entry name" value="ALCOHOL DEHYDROGENASE 4"/>
    <property type="match status" value="1"/>
</dbReference>
<dbReference type="InterPro" id="IPR056798">
    <property type="entry name" value="ADH_Fe_C"/>
</dbReference>
<comment type="similarity">
    <text evidence="2">Belongs to the iron-containing alcohol dehydrogenase family.</text>
</comment>
<dbReference type="SUPFAM" id="SSF56796">
    <property type="entry name" value="Dehydroquinate synthase-like"/>
    <property type="match status" value="1"/>
</dbReference>
<evidence type="ECO:0000256" key="3">
    <source>
        <dbReference type="ARBA" id="ARBA00023002"/>
    </source>
</evidence>
<dbReference type="Pfam" id="PF25137">
    <property type="entry name" value="ADH_Fe_C"/>
    <property type="match status" value="1"/>
</dbReference>
<name>A0ABS5IFU6_9PROT</name>
<feature type="domain" description="Fe-containing alcohol dehydrogenase-like C-terminal" evidence="6">
    <location>
        <begin position="187"/>
        <end position="384"/>
    </location>
</feature>
<dbReference type="EMBL" id="JAGTUF010000021">
    <property type="protein sequence ID" value="MBR9973301.1"/>
    <property type="molecule type" value="Genomic_DNA"/>
</dbReference>
<evidence type="ECO:0000256" key="2">
    <source>
        <dbReference type="ARBA" id="ARBA00007358"/>
    </source>
</evidence>
<dbReference type="Pfam" id="PF00465">
    <property type="entry name" value="Fe-ADH"/>
    <property type="match status" value="1"/>
</dbReference>
<evidence type="ECO:0000313" key="8">
    <source>
        <dbReference type="Proteomes" id="UP000680714"/>
    </source>
</evidence>
<dbReference type="Gene3D" id="3.40.50.1970">
    <property type="match status" value="1"/>
</dbReference>
<dbReference type="PROSITE" id="PS00913">
    <property type="entry name" value="ADH_IRON_1"/>
    <property type="match status" value="1"/>
</dbReference>
<dbReference type="CDD" id="cd08193">
    <property type="entry name" value="HVD"/>
    <property type="match status" value="1"/>
</dbReference>
<feature type="domain" description="Alcohol dehydrogenase iron-type/glycerol dehydrogenase GldA" evidence="5">
    <location>
        <begin position="10"/>
        <end position="175"/>
    </location>
</feature>
<evidence type="ECO:0000259" key="5">
    <source>
        <dbReference type="Pfam" id="PF00465"/>
    </source>
</evidence>
<accession>A0ABS5IFU6</accession>
<evidence type="ECO:0000256" key="1">
    <source>
        <dbReference type="ARBA" id="ARBA00001962"/>
    </source>
</evidence>
<evidence type="ECO:0000259" key="6">
    <source>
        <dbReference type="Pfam" id="PF25137"/>
    </source>
</evidence>
<dbReference type="InterPro" id="IPR039697">
    <property type="entry name" value="Alcohol_dehydrogenase_Fe"/>
</dbReference>
<keyword evidence="8" id="KW-1185">Reference proteome</keyword>
<dbReference type="PANTHER" id="PTHR11496">
    <property type="entry name" value="ALCOHOL DEHYDROGENASE"/>
    <property type="match status" value="1"/>
</dbReference>
<evidence type="ECO:0000313" key="7">
    <source>
        <dbReference type="EMBL" id="MBR9973301.1"/>
    </source>
</evidence>
<dbReference type="InterPro" id="IPR018211">
    <property type="entry name" value="ADH_Fe_CS"/>
</dbReference>
<gene>
    <name evidence="7" type="ORF">KEC16_16375</name>
</gene>
<dbReference type="Proteomes" id="UP000680714">
    <property type="component" value="Unassembled WGS sequence"/>
</dbReference>
<comment type="cofactor">
    <cofactor evidence="1">
        <name>Fe cation</name>
        <dbReference type="ChEBI" id="CHEBI:24875"/>
    </cofactor>
</comment>
<organism evidence="7 8">
    <name type="scientific">Magnetospirillum sulfuroxidans</name>
    <dbReference type="NCBI Taxonomy" id="611300"/>
    <lineage>
        <taxon>Bacteria</taxon>
        <taxon>Pseudomonadati</taxon>
        <taxon>Pseudomonadota</taxon>
        <taxon>Alphaproteobacteria</taxon>
        <taxon>Rhodospirillales</taxon>
        <taxon>Rhodospirillaceae</taxon>
        <taxon>Magnetospirillum</taxon>
    </lineage>
</organism>
<comment type="caution">
    <text evidence="7">The sequence shown here is derived from an EMBL/GenBank/DDBJ whole genome shotgun (WGS) entry which is preliminary data.</text>
</comment>
<dbReference type="RefSeq" id="WP_211550907.1">
    <property type="nucleotide sequence ID" value="NZ_JAGTUF010000021.1"/>
</dbReference>
<dbReference type="Gene3D" id="1.20.1090.10">
    <property type="entry name" value="Dehydroquinate synthase-like - alpha domain"/>
    <property type="match status" value="1"/>
</dbReference>
<reference evidence="7 8" key="1">
    <citation type="submission" date="2021-04" db="EMBL/GenBank/DDBJ databases">
        <title>Magnetospirillum sulfuroxidans sp. nov., a facultative chemolithoautotrophic sulfur-oxidizing alphaproteobacterium isolated from freshwater sediment and proposals for Paramagetospirillum gen. nov., and Magnetospirillaceae fam. nov.</title>
        <authorList>
            <person name="Koziaeva V."/>
            <person name="Geelhoed J.S."/>
            <person name="Sorokin D.Y."/>
            <person name="Grouzdev D.S."/>
        </authorList>
    </citation>
    <scope>NUCLEOTIDE SEQUENCE [LARGE SCALE GENOMIC DNA]</scope>
    <source>
        <strain evidence="7 8">J10</strain>
    </source>
</reference>